<dbReference type="Proteomes" id="UP001157017">
    <property type="component" value="Unassembled WGS sequence"/>
</dbReference>
<sequence length="186" mass="19343">MACEQAVTAVFGDGAVLARAGLIAGPGDGSDRFGYWVGRFALAAEAGQQPVLVPDAADQGSQVIDVRDLAAWVLSAPDAGASGPYNLVGDRYRLGDVLAAAREVAGHTGPVVAASQEWLEAHEVTGWSGPRSLTLWLPWADHRGFERATTPARWPTGCGCVRSPRRSPTCWTTSGGSASAATGRRA</sequence>
<keyword evidence="3" id="KW-1185">Reference proteome</keyword>
<accession>A0ABQ6JB37</accession>
<evidence type="ECO:0000313" key="1">
    <source>
        <dbReference type="EMBL" id="GMA84781.1"/>
    </source>
</evidence>
<reference evidence="1" key="1">
    <citation type="journal article" date="2014" name="Int. J. Syst. Evol. Microbiol.">
        <title>Complete genome of a new Firmicutes species belonging to the dominant human colonic microbiota ('Ruminococcus bicirculans') reveals two chromosomes and a selective capacity to utilize plant glucans.</title>
        <authorList>
            <consortium name="NISC Comparative Sequencing Program"/>
            <person name="Wegmann U."/>
            <person name="Louis P."/>
            <person name="Goesmann A."/>
            <person name="Henrissat B."/>
            <person name="Duncan S.H."/>
            <person name="Flint H.J."/>
        </authorList>
    </citation>
    <scope>NUCLEOTIDE SEQUENCE</scope>
    <source>
        <strain evidence="1">NBRC 108730</strain>
    </source>
</reference>
<comment type="caution">
    <text evidence="1">The sequence shown here is derived from an EMBL/GenBank/DDBJ whole genome shotgun (WGS) entry which is preliminary data.</text>
</comment>
<dbReference type="InterPro" id="IPR036291">
    <property type="entry name" value="NAD(P)-bd_dom_sf"/>
</dbReference>
<proteinExistence type="predicted"/>
<protein>
    <recommendedName>
        <fullName evidence="4">NAD-dependent epimerase/dehydratase domain-containing protein</fullName>
    </recommendedName>
</protein>
<organism evidence="1 3">
    <name type="scientific">Angustibacter aerolatus</name>
    <dbReference type="NCBI Taxonomy" id="1162965"/>
    <lineage>
        <taxon>Bacteria</taxon>
        <taxon>Bacillati</taxon>
        <taxon>Actinomycetota</taxon>
        <taxon>Actinomycetes</taxon>
        <taxon>Kineosporiales</taxon>
        <taxon>Kineosporiaceae</taxon>
    </lineage>
</organism>
<evidence type="ECO:0000313" key="2">
    <source>
        <dbReference type="EMBL" id="GMA89364.1"/>
    </source>
</evidence>
<gene>
    <name evidence="1" type="ORF">GCM10025868_00310</name>
    <name evidence="2" type="ORF">GCM10025868_46140</name>
</gene>
<reference evidence="3" key="2">
    <citation type="journal article" date="2019" name="Int. J. Syst. Evol. Microbiol.">
        <title>The Global Catalogue of Microorganisms (GCM) 10K type strain sequencing project: providing services to taxonomists for standard genome sequencing and annotation.</title>
        <authorList>
            <consortium name="The Broad Institute Genomics Platform"/>
            <consortium name="The Broad Institute Genome Sequencing Center for Infectious Disease"/>
            <person name="Wu L."/>
            <person name="Ma J."/>
        </authorList>
    </citation>
    <scope>NUCLEOTIDE SEQUENCE [LARGE SCALE GENOMIC DNA]</scope>
    <source>
        <strain evidence="3">NBRC 108730</strain>
    </source>
</reference>
<dbReference type="EMBL" id="BSUZ01000001">
    <property type="protein sequence ID" value="GMA84781.1"/>
    <property type="molecule type" value="Genomic_DNA"/>
</dbReference>
<name>A0ABQ6JB37_9ACTN</name>
<evidence type="ECO:0000313" key="3">
    <source>
        <dbReference type="Proteomes" id="UP001157017"/>
    </source>
</evidence>
<reference evidence="1" key="3">
    <citation type="submission" date="2023-02" db="EMBL/GenBank/DDBJ databases">
        <authorList>
            <person name="Sun Q."/>
            <person name="Mori K."/>
        </authorList>
    </citation>
    <scope>NUCLEOTIDE SEQUENCE</scope>
    <source>
        <strain evidence="1">NBRC 108730</strain>
    </source>
</reference>
<evidence type="ECO:0008006" key="4">
    <source>
        <dbReference type="Google" id="ProtNLM"/>
    </source>
</evidence>
<dbReference type="Gene3D" id="3.40.50.720">
    <property type="entry name" value="NAD(P)-binding Rossmann-like Domain"/>
    <property type="match status" value="1"/>
</dbReference>
<dbReference type="EMBL" id="BSUZ01000001">
    <property type="protein sequence ID" value="GMA89364.1"/>
    <property type="molecule type" value="Genomic_DNA"/>
</dbReference>
<dbReference type="SUPFAM" id="SSF51735">
    <property type="entry name" value="NAD(P)-binding Rossmann-fold domains"/>
    <property type="match status" value="1"/>
</dbReference>